<dbReference type="GO" id="GO:0016020">
    <property type="term" value="C:membrane"/>
    <property type="evidence" value="ECO:0007669"/>
    <property type="project" value="UniProtKB-SubCell"/>
</dbReference>
<dbReference type="PANTHER" id="PTHR21389:SF0">
    <property type="entry name" value="ETOPOSIDE-INDUCED PROTEIN 2.4 HOMOLOG"/>
    <property type="match status" value="1"/>
</dbReference>
<evidence type="ECO:0000256" key="5">
    <source>
        <dbReference type="SAM" id="MobiDB-lite"/>
    </source>
</evidence>
<evidence type="ECO:0000256" key="6">
    <source>
        <dbReference type="SAM" id="Phobius"/>
    </source>
</evidence>
<dbReference type="Pfam" id="PF07264">
    <property type="entry name" value="EI24"/>
    <property type="match status" value="1"/>
</dbReference>
<feature type="transmembrane region" description="Helical" evidence="6">
    <location>
        <begin position="105"/>
        <end position="129"/>
    </location>
</feature>
<evidence type="ECO:0000256" key="3">
    <source>
        <dbReference type="ARBA" id="ARBA00022989"/>
    </source>
</evidence>
<feature type="transmembrane region" description="Helical" evidence="6">
    <location>
        <begin position="241"/>
        <end position="261"/>
    </location>
</feature>
<keyword evidence="8" id="KW-1185">Reference proteome</keyword>
<evidence type="ECO:0000256" key="4">
    <source>
        <dbReference type="ARBA" id="ARBA00023136"/>
    </source>
</evidence>
<evidence type="ECO:0000256" key="2">
    <source>
        <dbReference type="ARBA" id="ARBA00022692"/>
    </source>
</evidence>
<feature type="region of interest" description="Disordered" evidence="5">
    <location>
        <begin position="1"/>
        <end position="20"/>
    </location>
</feature>
<feature type="compositionally biased region" description="Low complexity" evidence="5">
    <location>
        <begin position="501"/>
        <end position="510"/>
    </location>
</feature>
<comment type="caution">
    <text evidence="7">The sequence shown here is derived from an EMBL/GenBank/DDBJ whole genome shotgun (WGS) entry which is preliminary data.</text>
</comment>
<dbReference type="InterPro" id="IPR059112">
    <property type="entry name" value="CysZ/EI24"/>
</dbReference>
<proteinExistence type="predicted"/>
<dbReference type="AlphaFoldDB" id="A0A5C5FT52"/>
<organism evidence="7 8">
    <name type="scientific">Rhodotorula diobovata</name>
    <dbReference type="NCBI Taxonomy" id="5288"/>
    <lineage>
        <taxon>Eukaryota</taxon>
        <taxon>Fungi</taxon>
        <taxon>Dikarya</taxon>
        <taxon>Basidiomycota</taxon>
        <taxon>Pucciniomycotina</taxon>
        <taxon>Microbotryomycetes</taxon>
        <taxon>Sporidiobolales</taxon>
        <taxon>Sporidiobolaceae</taxon>
        <taxon>Rhodotorula</taxon>
    </lineage>
</organism>
<dbReference type="PANTHER" id="PTHR21389">
    <property type="entry name" value="P53 INDUCED PROTEIN"/>
    <property type="match status" value="1"/>
</dbReference>
<dbReference type="Proteomes" id="UP000311382">
    <property type="component" value="Unassembled WGS sequence"/>
</dbReference>
<protein>
    <submittedName>
        <fullName evidence="7">Etoposide-induced protein 2.4-domain-containing protein</fullName>
    </submittedName>
</protein>
<evidence type="ECO:0000313" key="7">
    <source>
        <dbReference type="EMBL" id="TNY19805.1"/>
    </source>
</evidence>
<reference evidence="7 8" key="1">
    <citation type="submission" date="2019-03" db="EMBL/GenBank/DDBJ databases">
        <title>Rhodosporidium diobovatum UCD-FST 08-225 genome sequencing, assembly, and annotation.</title>
        <authorList>
            <person name="Fakankun I.U."/>
            <person name="Fristensky B."/>
            <person name="Levin D.B."/>
        </authorList>
    </citation>
    <scope>NUCLEOTIDE SEQUENCE [LARGE SCALE GENOMIC DNA]</scope>
    <source>
        <strain evidence="7 8">UCD-FST 08-225</strain>
    </source>
</reference>
<feature type="compositionally biased region" description="Low complexity" evidence="5">
    <location>
        <begin position="469"/>
        <end position="494"/>
    </location>
</feature>
<feature type="transmembrane region" description="Helical" evidence="6">
    <location>
        <begin position="218"/>
        <end position="235"/>
    </location>
</feature>
<sequence length="539" mass="55201">MQGFQRGHRQADSYGGGPSSSSWSLPPLSLANTLALQAAFALQGATDAMKLSLAGQHLSNDKIVQANVVKSSVCQGIVLVSALVVKPVLRRLVGLRPTDPITSSVVFLAFHILWLYPVAAAATYFSGLLRPAAETDRRRSSSSSDNRGQVAKLVSESYRTLVTVNYFVFFYALRLIPLLGAPLSFFYASVVDAYYCFEAHWVKNGWPFGDRVRQIEQRWAYAFGFGLPITLLSWWSSDPVVNLAIFALLYPLFSLTSTSAIPQPLDPSLPGSSTSSAPSFLRGASGLGHGSFSIAAAEGGEEHRGRKGHALVPTRIRALALAELAYAALTGAFGLGAGGAGAGARKKKDAAGAAIGHGHGASPARMAMAQRVNSFDPHYGAPTGPGAGAAQSGSGGAVPYAGSAYGAGAGAGAGAGGSAYGSPVRSRAGAAERYSMESDPYAQAAQGAYAGAGAAQATPPRRGYASEYASPAGGAAGTPGSAGDAYGAYGGAAAAPPPQQPAFVQQQPQQGGLGGGYGADKTLDSYIRQAGMRGKNKGD</sequence>
<dbReference type="OrthoDB" id="266518at2759"/>
<dbReference type="GO" id="GO:0016236">
    <property type="term" value="P:macroautophagy"/>
    <property type="evidence" value="ECO:0007669"/>
    <property type="project" value="TreeGrafter"/>
</dbReference>
<gene>
    <name evidence="7" type="ORF">DMC30DRAFT_417553</name>
</gene>
<dbReference type="EMBL" id="SOZI01000084">
    <property type="protein sequence ID" value="TNY19805.1"/>
    <property type="molecule type" value="Genomic_DNA"/>
</dbReference>
<dbReference type="GO" id="GO:0005783">
    <property type="term" value="C:endoplasmic reticulum"/>
    <property type="evidence" value="ECO:0007669"/>
    <property type="project" value="TreeGrafter"/>
</dbReference>
<feature type="region of interest" description="Disordered" evidence="5">
    <location>
        <begin position="453"/>
        <end position="539"/>
    </location>
</feature>
<evidence type="ECO:0000313" key="8">
    <source>
        <dbReference type="Proteomes" id="UP000311382"/>
    </source>
</evidence>
<keyword evidence="3 6" id="KW-1133">Transmembrane helix</keyword>
<name>A0A5C5FT52_9BASI</name>
<accession>A0A5C5FT52</accession>
<comment type="subcellular location">
    <subcellularLocation>
        <location evidence="1">Membrane</location>
        <topology evidence="1">Multi-pass membrane protein</topology>
    </subcellularLocation>
</comment>
<keyword evidence="4 6" id="KW-0472">Membrane</keyword>
<evidence type="ECO:0000256" key="1">
    <source>
        <dbReference type="ARBA" id="ARBA00004141"/>
    </source>
</evidence>
<keyword evidence="2 6" id="KW-0812">Transmembrane</keyword>